<dbReference type="InterPro" id="IPR001611">
    <property type="entry name" value="Leu-rich_rpt"/>
</dbReference>
<dbReference type="InterPro" id="IPR053038">
    <property type="entry name" value="RLP_Defense"/>
</dbReference>
<dbReference type="AlphaFoldDB" id="A0A9R1XAN0"/>
<comment type="caution">
    <text evidence="1">The sequence shown here is derived from an EMBL/GenBank/DDBJ whole genome shotgun (WGS) entry which is preliminary data.</text>
</comment>
<reference evidence="1 2" key="1">
    <citation type="journal article" date="2017" name="Nat. Commun.">
        <title>Genome assembly with in vitro proximity ligation data and whole-genome triplication in lettuce.</title>
        <authorList>
            <person name="Reyes-Chin-Wo S."/>
            <person name="Wang Z."/>
            <person name="Yang X."/>
            <person name="Kozik A."/>
            <person name="Arikit S."/>
            <person name="Song C."/>
            <person name="Xia L."/>
            <person name="Froenicke L."/>
            <person name="Lavelle D.O."/>
            <person name="Truco M.J."/>
            <person name="Xia R."/>
            <person name="Zhu S."/>
            <person name="Xu C."/>
            <person name="Xu H."/>
            <person name="Xu X."/>
            <person name="Cox K."/>
            <person name="Korf I."/>
            <person name="Meyers B.C."/>
            <person name="Michelmore R.W."/>
        </authorList>
    </citation>
    <scope>NUCLEOTIDE SEQUENCE [LARGE SCALE GENOMIC DNA]</scope>
    <source>
        <strain evidence="2">cv. Salinas</strain>
        <tissue evidence="1">Seedlings</tissue>
    </source>
</reference>
<name>A0A9R1XAN0_LACSA</name>
<dbReference type="Proteomes" id="UP000235145">
    <property type="component" value="Unassembled WGS sequence"/>
</dbReference>
<proteinExistence type="predicted"/>
<dbReference type="PANTHER" id="PTHR48064">
    <property type="entry name" value="OS01G0750400 PROTEIN"/>
    <property type="match status" value="1"/>
</dbReference>
<dbReference type="Pfam" id="PF13855">
    <property type="entry name" value="LRR_8"/>
    <property type="match status" value="2"/>
</dbReference>
<accession>A0A9R1XAN0</accession>
<dbReference type="Gene3D" id="3.80.10.10">
    <property type="entry name" value="Ribonuclease Inhibitor"/>
    <property type="match status" value="4"/>
</dbReference>
<dbReference type="PRINTS" id="PR00019">
    <property type="entry name" value="LEURICHRPT"/>
</dbReference>
<sequence>MVNLRFLGMADGELTGPIPEPLGRLRFLEVSHLSSNNGLIGPIPDSIGRLRFLEVLDISYNELTGPIPTFIGQKLSKLDLSFNQLNGLIPQSFGKLASLTYLDLQSNRLTVSIPLLIGKLYKLDLSVNRLNSSIPESLGRLVSLQEISLNSNLLSGPIPVSLGKLDRLQYLDVSNNSLEGVVSEAHFAKLSTLMGLITSFNTRNLGTLLLSNTKISGPLPTWLRKTPTIHLLDLSHNKLSGLLTNLPFRRNVDTFDPNVFGVLFLVNNIFNESIPKSLCTRKDLGYLDLSKNRTTQANEVASTVHDHLVEGQFNQLSS</sequence>
<evidence type="ECO:0008006" key="3">
    <source>
        <dbReference type="Google" id="ProtNLM"/>
    </source>
</evidence>
<dbReference type="PROSITE" id="PS51450">
    <property type="entry name" value="LRR"/>
    <property type="match status" value="1"/>
</dbReference>
<organism evidence="1 2">
    <name type="scientific">Lactuca sativa</name>
    <name type="common">Garden lettuce</name>
    <dbReference type="NCBI Taxonomy" id="4236"/>
    <lineage>
        <taxon>Eukaryota</taxon>
        <taxon>Viridiplantae</taxon>
        <taxon>Streptophyta</taxon>
        <taxon>Embryophyta</taxon>
        <taxon>Tracheophyta</taxon>
        <taxon>Spermatophyta</taxon>
        <taxon>Magnoliopsida</taxon>
        <taxon>eudicotyledons</taxon>
        <taxon>Gunneridae</taxon>
        <taxon>Pentapetalae</taxon>
        <taxon>asterids</taxon>
        <taxon>campanulids</taxon>
        <taxon>Asterales</taxon>
        <taxon>Asteraceae</taxon>
        <taxon>Cichorioideae</taxon>
        <taxon>Cichorieae</taxon>
        <taxon>Lactucinae</taxon>
        <taxon>Lactuca</taxon>
    </lineage>
</organism>
<protein>
    <recommendedName>
        <fullName evidence="3">Leucine-rich repeat-containing N-terminal plant-type domain-containing protein</fullName>
    </recommendedName>
</protein>
<evidence type="ECO:0000313" key="1">
    <source>
        <dbReference type="EMBL" id="KAJ0207160.1"/>
    </source>
</evidence>
<keyword evidence="2" id="KW-1185">Reference proteome</keyword>
<dbReference type="EMBL" id="NBSK02000005">
    <property type="protein sequence ID" value="KAJ0207160.1"/>
    <property type="molecule type" value="Genomic_DNA"/>
</dbReference>
<evidence type="ECO:0000313" key="2">
    <source>
        <dbReference type="Proteomes" id="UP000235145"/>
    </source>
</evidence>
<dbReference type="InterPro" id="IPR032675">
    <property type="entry name" value="LRR_dom_sf"/>
</dbReference>
<dbReference type="PANTHER" id="PTHR48064:SF6">
    <property type="entry name" value="RECEPTOR-LIKE PROTEIN KINASE 2"/>
    <property type="match status" value="1"/>
</dbReference>
<dbReference type="SUPFAM" id="SSF52058">
    <property type="entry name" value="L domain-like"/>
    <property type="match status" value="1"/>
</dbReference>
<gene>
    <name evidence="1" type="ORF">LSAT_V11C500243840</name>
</gene>